<keyword evidence="2" id="KW-1185">Reference proteome</keyword>
<protein>
    <submittedName>
        <fullName evidence="1">Uncharacterized protein</fullName>
    </submittedName>
</protein>
<evidence type="ECO:0000313" key="2">
    <source>
        <dbReference type="Proteomes" id="UP001152484"/>
    </source>
</evidence>
<name>A0A9P0ZJ02_CUSEU</name>
<dbReference type="Proteomes" id="UP001152484">
    <property type="component" value="Unassembled WGS sequence"/>
</dbReference>
<accession>A0A9P0ZJ02</accession>
<comment type="caution">
    <text evidence="1">The sequence shown here is derived from an EMBL/GenBank/DDBJ whole genome shotgun (WGS) entry which is preliminary data.</text>
</comment>
<dbReference type="AlphaFoldDB" id="A0A9P0ZJ02"/>
<organism evidence="1 2">
    <name type="scientific">Cuscuta europaea</name>
    <name type="common">European dodder</name>
    <dbReference type="NCBI Taxonomy" id="41803"/>
    <lineage>
        <taxon>Eukaryota</taxon>
        <taxon>Viridiplantae</taxon>
        <taxon>Streptophyta</taxon>
        <taxon>Embryophyta</taxon>
        <taxon>Tracheophyta</taxon>
        <taxon>Spermatophyta</taxon>
        <taxon>Magnoliopsida</taxon>
        <taxon>eudicotyledons</taxon>
        <taxon>Gunneridae</taxon>
        <taxon>Pentapetalae</taxon>
        <taxon>asterids</taxon>
        <taxon>lamiids</taxon>
        <taxon>Solanales</taxon>
        <taxon>Convolvulaceae</taxon>
        <taxon>Cuscuteae</taxon>
        <taxon>Cuscuta</taxon>
        <taxon>Cuscuta subgen. Cuscuta</taxon>
    </lineage>
</organism>
<reference evidence="1" key="1">
    <citation type="submission" date="2022-07" db="EMBL/GenBank/DDBJ databases">
        <authorList>
            <person name="Macas J."/>
            <person name="Novak P."/>
            <person name="Neumann P."/>
        </authorList>
    </citation>
    <scope>NUCLEOTIDE SEQUENCE</scope>
</reference>
<dbReference type="EMBL" id="CAMAPE010000038">
    <property type="protein sequence ID" value="CAH9100721.1"/>
    <property type="molecule type" value="Genomic_DNA"/>
</dbReference>
<gene>
    <name evidence="1" type="ORF">CEURO_LOCUS15078</name>
</gene>
<proteinExistence type="predicted"/>
<evidence type="ECO:0000313" key="1">
    <source>
        <dbReference type="EMBL" id="CAH9100721.1"/>
    </source>
</evidence>
<sequence>MESLLISLPFPSLYSPFEAFPFLTFKLPNTELIKEQKNKDMSNQPSPTPFICMILMKEKNNLDMSTENYDTPSIALNKGLEIETLFEFKPHYTASKFMMIIDKNGREK</sequence>